<dbReference type="PANTHER" id="PTHR43400">
    <property type="entry name" value="FUMARATE REDUCTASE"/>
    <property type="match status" value="1"/>
</dbReference>
<dbReference type="OrthoDB" id="9156953at2"/>
<reference evidence="7 8" key="1">
    <citation type="submission" date="2011-02" db="EMBL/GenBank/DDBJ databases">
        <authorList>
            <person name="Weinstock G."/>
            <person name="Sodergren E."/>
            <person name="Clifton S."/>
            <person name="Fulton L."/>
            <person name="Fulton B."/>
            <person name="Courtney L."/>
            <person name="Fronick C."/>
            <person name="Harrison M."/>
            <person name="Strong C."/>
            <person name="Farmer C."/>
            <person name="Delahaunty K."/>
            <person name="Markovic C."/>
            <person name="Hall O."/>
            <person name="Minx P."/>
            <person name="Tomlinson C."/>
            <person name="Mitreva M."/>
            <person name="Hou S."/>
            <person name="Chen J."/>
            <person name="Wollam A."/>
            <person name="Pepin K.H."/>
            <person name="Johnson M."/>
            <person name="Bhonagiri V."/>
            <person name="Zhang X."/>
            <person name="Suruliraj S."/>
            <person name="Warren W."/>
            <person name="Chinwalla A."/>
            <person name="Mardis E.R."/>
            <person name="Wilson R.K."/>
        </authorList>
    </citation>
    <scope>NUCLEOTIDE SEQUENCE [LARGE SCALE GENOMIC DNA]</scope>
    <source>
        <strain evidence="7 8">YIT 11859</strain>
    </source>
</reference>
<dbReference type="Pfam" id="PF00890">
    <property type="entry name" value="FAD_binding_2"/>
    <property type="match status" value="1"/>
</dbReference>
<feature type="signal peptide" evidence="5">
    <location>
        <begin position="1"/>
        <end position="26"/>
    </location>
</feature>
<accession>F3QKN9</accession>
<dbReference type="InterPro" id="IPR003953">
    <property type="entry name" value="FAD-dep_OxRdtase_2_FAD-bd"/>
</dbReference>
<dbReference type="eggNOG" id="COG1053">
    <property type="taxonomic scope" value="Bacteria"/>
</dbReference>
<keyword evidence="3" id="KW-0274">FAD</keyword>
<organism evidence="7 8">
    <name type="scientific">Parasutterella excrementihominis YIT 11859</name>
    <dbReference type="NCBI Taxonomy" id="762966"/>
    <lineage>
        <taxon>Bacteria</taxon>
        <taxon>Pseudomonadati</taxon>
        <taxon>Pseudomonadota</taxon>
        <taxon>Betaproteobacteria</taxon>
        <taxon>Burkholderiales</taxon>
        <taxon>Sutterellaceae</taxon>
        <taxon>Parasutterella</taxon>
    </lineage>
</organism>
<keyword evidence="4" id="KW-0560">Oxidoreductase</keyword>
<dbReference type="InterPro" id="IPR006311">
    <property type="entry name" value="TAT_signal"/>
</dbReference>
<keyword evidence="5" id="KW-0732">Signal</keyword>
<dbReference type="HOGENOM" id="CLU_011398_4_3_4"/>
<proteinExistence type="predicted"/>
<dbReference type="InterPro" id="IPR050315">
    <property type="entry name" value="FAD-oxidoreductase_2"/>
</dbReference>
<evidence type="ECO:0000256" key="2">
    <source>
        <dbReference type="ARBA" id="ARBA00022630"/>
    </source>
</evidence>
<evidence type="ECO:0000259" key="6">
    <source>
        <dbReference type="Pfam" id="PF00890"/>
    </source>
</evidence>
<dbReference type="RefSeq" id="WP_008864304.1">
    <property type="nucleotide sequence ID" value="NZ_GL883713.1"/>
</dbReference>
<evidence type="ECO:0000313" key="7">
    <source>
        <dbReference type="EMBL" id="EGG54294.1"/>
    </source>
</evidence>
<evidence type="ECO:0000256" key="4">
    <source>
        <dbReference type="ARBA" id="ARBA00023002"/>
    </source>
</evidence>
<keyword evidence="2" id="KW-0285">Flavoprotein</keyword>
<dbReference type="GO" id="GO:0016491">
    <property type="term" value="F:oxidoreductase activity"/>
    <property type="evidence" value="ECO:0007669"/>
    <property type="project" value="UniProtKB-KW"/>
</dbReference>
<name>F3QKN9_9BURK</name>
<evidence type="ECO:0000256" key="1">
    <source>
        <dbReference type="ARBA" id="ARBA00001974"/>
    </source>
</evidence>
<dbReference type="SUPFAM" id="SSF51905">
    <property type="entry name" value="FAD/NAD(P)-binding domain"/>
    <property type="match status" value="1"/>
</dbReference>
<dbReference type="GeneID" id="43348907"/>
<dbReference type="PROSITE" id="PS51318">
    <property type="entry name" value="TAT"/>
    <property type="match status" value="1"/>
</dbReference>
<dbReference type="Proteomes" id="UP000005156">
    <property type="component" value="Unassembled WGS sequence"/>
</dbReference>
<dbReference type="Gene3D" id="3.50.50.60">
    <property type="entry name" value="FAD/NAD(P)-binding domain"/>
    <property type="match status" value="1"/>
</dbReference>
<comment type="cofactor">
    <cofactor evidence="1">
        <name>FAD</name>
        <dbReference type="ChEBI" id="CHEBI:57692"/>
    </cofactor>
</comment>
<dbReference type="EMBL" id="AFBP01000041">
    <property type="protein sequence ID" value="EGG54294.1"/>
    <property type="molecule type" value="Genomic_DNA"/>
</dbReference>
<dbReference type="AlphaFoldDB" id="F3QKN9"/>
<dbReference type="GO" id="GO:0008202">
    <property type="term" value="P:steroid metabolic process"/>
    <property type="evidence" value="ECO:0007669"/>
    <property type="project" value="UniProtKB-ARBA"/>
</dbReference>
<comment type="caution">
    <text evidence="7">The sequence shown here is derived from an EMBL/GenBank/DDBJ whole genome shotgun (WGS) entry which is preliminary data.</text>
</comment>
<feature type="chain" id="PRO_5003302044" evidence="5">
    <location>
        <begin position="27"/>
        <end position="526"/>
    </location>
</feature>
<dbReference type="Gene3D" id="3.90.700.10">
    <property type="entry name" value="Succinate dehydrogenase/fumarate reductase flavoprotein, catalytic domain"/>
    <property type="match status" value="1"/>
</dbReference>
<feature type="domain" description="FAD-dependent oxidoreductase 2 FAD-binding" evidence="6">
    <location>
        <begin position="40"/>
        <end position="504"/>
    </location>
</feature>
<evidence type="ECO:0000256" key="3">
    <source>
        <dbReference type="ARBA" id="ARBA00022827"/>
    </source>
</evidence>
<sequence length="526" mass="57124">MQLKRRTLLSGLAASAAVPFMSAAHAKQAGAGTKWDKETDVLVIGYGGAGACAAIEAHDKGSKVLIIEKMAQPGGNTAISSGGFMVPQDGPTALKYLTATYDLANSEKDDELLNTFCKEIMGVKDWMTGLKEGTELWVYGHAGFQNLPGWEVIDKYRVRGKKRSGDCLFDLYRYAVEEKRNIPVMLETPAVQLIQKDGQVVGAVAKNNGKNINIKANKAVILTTGGYEFDPESLRTYAQGENYHALGNPGNTGDGLRMAQSMGARLWHMTAYSCPLGTELPGCKAALQVTMMAPSFIWVDKNGKRFADEFSPDGHTRCYVVNRFDPISHSYPSIPCWLIFDDKAFKRGPVVGGSSGYSINREGYKWSRDNSQELANGVITKAESLEELAKKIGVSAENLVAAVQKWNTDIKAGKDTQFNRPIQNPHKKVVHIEQKAGAAVSAPLDETGPYYAIKLYPTLLNTQGGPKKNVNGQVMDVNNNPIPRLYAAGELGSMWGNIYQGACNNAECIVFGRLAGRAAAAEKPWS</sequence>
<dbReference type="SUPFAM" id="SSF56425">
    <property type="entry name" value="Succinate dehydrogenase/fumarate reductase flavoprotein, catalytic domain"/>
    <property type="match status" value="1"/>
</dbReference>
<dbReference type="InterPro" id="IPR036188">
    <property type="entry name" value="FAD/NAD-bd_sf"/>
</dbReference>
<dbReference type="PANTHER" id="PTHR43400:SF10">
    <property type="entry name" value="3-OXOSTEROID 1-DEHYDROGENASE"/>
    <property type="match status" value="1"/>
</dbReference>
<dbReference type="InterPro" id="IPR027477">
    <property type="entry name" value="Succ_DH/fumarate_Rdtase_cat_sf"/>
</dbReference>
<protein>
    <submittedName>
        <fullName evidence="7">Flavocytochrome c</fullName>
    </submittedName>
</protein>
<gene>
    <name evidence="7" type="ORF">HMPREF9439_01500</name>
</gene>
<evidence type="ECO:0000256" key="5">
    <source>
        <dbReference type="SAM" id="SignalP"/>
    </source>
</evidence>
<evidence type="ECO:0000313" key="8">
    <source>
        <dbReference type="Proteomes" id="UP000005156"/>
    </source>
</evidence>
<keyword evidence="8" id="KW-1185">Reference proteome</keyword>